<dbReference type="GO" id="GO:0006352">
    <property type="term" value="P:DNA-templated transcription initiation"/>
    <property type="evidence" value="ECO:0007669"/>
    <property type="project" value="InterPro"/>
</dbReference>
<dbReference type="InterPro" id="IPR036388">
    <property type="entry name" value="WH-like_DNA-bd_sf"/>
</dbReference>
<dbReference type="EMBL" id="CP031229">
    <property type="protein sequence ID" value="AXH96954.1"/>
    <property type="molecule type" value="Genomic_DNA"/>
</dbReference>
<dbReference type="InterPro" id="IPR014284">
    <property type="entry name" value="RNA_pol_sigma-70_dom"/>
</dbReference>
<feature type="domain" description="RNA polymerase sigma-70 region 2" evidence="6">
    <location>
        <begin position="14"/>
        <end position="82"/>
    </location>
</feature>
<evidence type="ECO:0000256" key="1">
    <source>
        <dbReference type="ARBA" id="ARBA00010641"/>
    </source>
</evidence>
<organism evidence="8 9">
    <name type="scientific">Ornithinimicrobium avium</name>
    <dbReference type="NCBI Taxonomy" id="2283195"/>
    <lineage>
        <taxon>Bacteria</taxon>
        <taxon>Bacillati</taxon>
        <taxon>Actinomycetota</taxon>
        <taxon>Actinomycetes</taxon>
        <taxon>Micrococcales</taxon>
        <taxon>Ornithinimicrobiaceae</taxon>
        <taxon>Ornithinimicrobium</taxon>
    </lineage>
</organism>
<dbReference type="Gene3D" id="1.10.10.10">
    <property type="entry name" value="Winged helix-like DNA-binding domain superfamily/Winged helix DNA-binding domain"/>
    <property type="match status" value="1"/>
</dbReference>
<dbReference type="GO" id="GO:0003677">
    <property type="term" value="F:DNA binding"/>
    <property type="evidence" value="ECO:0007669"/>
    <property type="project" value="UniProtKB-KW"/>
</dbReference>
<evidence type="ECO:0000256" key="4">
    <source>
        <dbReference type="ARBA" id="ARBA00023125"/>
    </source>
</evidence>
<evidence type="ECO:0000259" key="7">
    <source>
        <dbReference type="Pfam" id="PF08281"/>
    </source>
</evidence>
<dbReference type="SUPFAM" id="SSF88659">
    <property type="entry name" value="Sigma3 and sigma4 domains of RNA polymerase sigma factors"/>
    <property type="match status" value="1"/>
</dbReference>
<dbReference type="NCBIfam" id="TIGR02937">
    <property type="entry name" value="sigma70-ECF"/>
    <property type="match status" value="1"/>
</dbReference>
<keyword evidence="9" id="KW-1185">Reference proteome</keyword>
<dbReference type="InterPro" id="IPR013324">
    <property type="entry name" value="RNA_pol_sigma_r3/r4-like"/>
</dbReference>
<dbReference type="Pfam" id="PF08281">
    <property type="entry name" value="Sigma70_r4_2"/>
    <property type="match status" value="1"/>
</dbReference>
<reference evidence="8 9" key="1">
    <citation type="submission" date="2018-07" db="EMBL/GenBank/DDBJ databases">
        <title>Complete genome sequencing of Ornithinimicrobium sp. AMA3305.</title>
        <authorList>
            <person name="Bae J.-W."/>
        </authorList>
    </citation>
    <scope>NUCLEOTIDE SEQUENCE [LARGE SCALE GENOMIC DNA]</scope>
    <source>
        <strain evidence="8 9">AMA3305</strain>
    </source>
</reference>
<dbReference type="PANTHER" id="PTHR43133:SF8">
    <property type="entry name" value="RNA POLYMERASE SIGMA FACTOR HI_1459-RELATED"/>
    <property type="match status" value="1"/>
</dbReference>
<evidence type="ECO:0000256" key="3">
    <source>
        <dbReference type="ARBA" id="ARBA00023082"/>
    </source>
</evidence>
<dbReference type="InterPro" id="IPR039425">
    <property type="entry name" value="RNA_pol_sigma-70-like"/>
</dbReference>
<evidence type="ECO:0000259" key="6">
    <source>
        <dbReference type="Pfam" id="PF04542"/>
    </source>
</evidence>
<evidence type="ECO:0000256" key="2">
    <source>
        <dbReference type="ARBA" id="ARBA00023015"/>
    </source>
</evidence>
<gene>
    <name evidence="8" type="ORF">DV701_13240</name>
</gene>
<dbReference type="Pfam" id="PF04542">
    <property type="entry name" value="Sigma70_r2"/>
    <property type="match status" value="1"/>
</dbReference>
<dbReference type="RefSeq" id="WP_114928895.1">
    <property type="nucleotide sequence ID" value="NZ_CP031229.1"/>
</dbReference>
<dbReference type="PANTHER" id="PTHR43133">
    <property type="entry name" value="RNA POLYMERASE ECF-TYPE SIGMA FACTO"/>
    <property type="match status" value="1"/>
</dbReference>
<evidence type="ECO:0000313" key="9">
    <source>
        <dbReference type="Proteomes" id="UP000253790"/>
    </source>
</evidence>
<dbReference type="KEGG" id="orn:DV701_13240"/>
<evidence type="ECO:0000256" key="5">
    <source>
        <dbReference type="ARBA" id="ARBA00023163"/>
    </source>
</evidence>
<dbReference type="Proteomes" id="UP000253790">
    <property type="component" value="Chromosome"/>
</dbReference>
<dbReference type="InterPro" id="IPR013249">
    <property type="entry name" value="RNA_pol_sigma70_r4_t2"/>
</dbReference>
<sequence length="180" mass="19968">MKEIGTDQDAFEAFYREHLSFVRKYVARRVDDAHTAADLTADIFLAVIESAHRYDEAKGSAGAWLTGIARNVVADHQRKNARELRALGKVNGRALLDEASVERINQRLDAERATRQLYRTLQTLPATQRAVVELVAIDGLSLTESAAVLGITAANARTRYHRARTRLRSALPTTLSEVPS</sequence>
<dbReference type="AlphaFoldDB" id="A0A345NPJ6"/>
<dbReference type="CDD" id="cd06171">
    <property type="entry name" value="Sigma70_r4"/>
    <property type="match status" value="1"/>
</dbReference>
<evidence type="ECO:0000313" key="8">
    <source>
        <dbReference type="EMBL" id="AXH96954.1"/>
    </source>
</evidence>
<dbReference type="InterPro" id="IPR007627">
    <property type="entry name" value="RNA_pol_sigma70_r2"/>
</dbReference>
<dbReference type="GO" id="GO:0016987">
    <property type="term" value="F:sigma factor activity"/>
    <property type="evidence" value="ECO:0007669"/>
    <property type="project" value="UniProtKB-KW"/>
</dbReference>
<keyword evidence="4" id="KW-0238">DNA-binding</keyword>
<dbReference type="Gene3D" id="1.10.1740.10">
    <property type="match status" value="1"/>
</dbReference>
<proteinExistence type="inferred from homology"/>
<keyword evidence="3" id="KW-0731">Sigma factor</keyword>
<accession>A0A345NPJ6</accession>
<dbReference type="SUPFAM" id="SSF88946">
    <property type="entry name" value="Sigma2 domain of RNA polymerase sigma factors"/>
    <property type="match status" value="1"/>
</dbReference>
<protein>
    <submittedName>
        <fullName evidence="8">Sigma-70 family RNA polymerase sigma factor</fullName>
    </submittedName>
</protein>
<name>A0A345NPJ6_9MICO</name>
<keyword evidence="2" id="KW-0805">Transcription regulation</keyword>
<feature type="domain" description="RNA polymerase sigma factor 70 region 4 type 2" evidence="7">
    <location>
        <begin position="115"/>
        <end position="167"/>
    </location>
</feature>
<dbReference type="OrthoDB" id="5243766at2"/>
<keyword evidence="5" id="KW-0804">Transcription</keyword>
<dbReference type="InterPro" id="IPR013325">
    <property type="entry name" value="RNA_pol_sigma_r2"/>
</dbReference>
<comment type="similarity">
    <text evidence="1">Belongs to the sigma-70 factor family. ECF subfamily.</text>
</comment>